<sequence length="375" mass="42102">MEDTRKGTVTSLSSVFPAEEAQKAVKRVQDTIADKQSELDSLRGFVADNNNLVNQVHKLPEQLSHDIMVPFGKAAFFPGRLVHTNEFLVLLGEGYYAERTSKQTVEILTRRGKSLDSRVDSIEAIIKDLQAEASFFNATASEALEGLVEIREDYVEEDCEQESKSGPLKQPAPNFGKTTDDDQQYAQIMSRLDELEKQEELAAESGNHSDQNEETTSDTDDISYQRPTDNNLQSSQDFRQGMLLDQTKSKCVATEIPKKQSHQEDIADQLNFASLAVQSKVQEKEKVPKKVRFIDQGEKLVHPEEKIVKATTASKSEVQHQTSQTSFDSRKAFTGSIVEHAENIKTTPREQSSTSSQVSDSQPKKPVSRFRMQRK</sequence>
<dbReference type="GO" id="GO:0009409">
    <property type="term" value="P:response to cold"/>
    <property type="evidence" value="ECO:0007669"/>
    <property type="project" value="UniProtKB-ARBA"/>
</dbReference>
<comment type="subcellular location">
    <subcellularLocation>
        <location evidence="1">Nucleus</location>
    </subcellularLocation>
</comment>
<feature type="compositionally biased region" description="Low complexity" evidence="4">
    <location>
        <begin position="351"/>
        <end position="361"/>
    </location>
</feature>
<dbReference type="CDD" id="cd23159">
    <property type="entry name" value="Prefoldin_URI1"/>
    <property type="match status" value="1"/>
</dbReference>
<comment type="similarity">
    <text evidence="3">Belongs to the RNA polymerase II subunit 5-mediating protein family.</text>
</comment>
<feature type="region of interest" description="Disordered" evidence="4">
    <location>
        <begin position="198"/>
        <end position="235"/>
    </location>
</feature>
<feature type="region of interest" description="Disordered" evidence="4">
    <location>
        <begin position="158"/>
        <end position="182"/>
    </location>
</feature>
<dbReference type="AlphaFoldDB" id="A0A4P1RD13"/>
<reference evidence="5 6" key="1">
    <citation type="journal article" date="2017" name="Plant Biotechnol. J.">
        <title>A comprehensive draft genome sequence for lupin (Lupinus angustifolius), an emerging health food: insights into plant-microbe interactions and legume evolution.</title>
        <authorList>
            <person name="Hane J.K."/>
            <person name="Ming Y."/>
            <person name="Kamphuis L.G."/>
            <person name="Nelson M.N."/>
            <person name="Garg G."/>
            <person name="Atkins C.A."/>
            <person name="Bayer P.E."/>
            <person name="Bravo A."/>
            <person name="Bringans S."/>
            <person name="Cannon S."/>
            <person name="Edwards D."/>
            <person name="Foley R."/>
            <person name="Gao L.L."/>
            <person name="Harrison M.J."/>
            <person name="Huang W."/>
            <person name="Hurgobin B."/>
            <person name="Li S."/>
            <person name="Liu C.W."/>
            <person name="McGrath A."/>
            <person name="Morahan G."/>
            <person name="Murray J."/>
            <person name="Weller J."/>
            <person name="Jian J."/>
            <person name="Singh K.B."/>
        </authorList>
    </citation>
    <scope>NUCLEOTIDE SEQUENCE [LARGE SCALE GENOMIC DNA]</scope>
    <source>
        <strain evidence="6">cv. Tanjil</strain>
        <tissue evidence="5">Whole plant</tissue>
    </source>
</reference>
<dbReference type="Gramene" id="OIW08361">
    <property type="protein sequence ID" value="OIW08361"/>
    <property type="gene ID" value="TanjilG_03037"/>
</dbReference>
<feature type="compositionally biased region" description="Basic residues" evidence="4">
    <location>
        <begin position="366"/>
        <end position="375"/>
    </location>
</feature>
<dbReference type="InterPro" id="IPR004127">
    <property type="entry name" value="Prefoldin_subunit_alpha"/>
</dbReference>
<dbReference type="InterPro" id="IPR009053">
    <property type="entry name" value="Prefoldin"/>
</dbReference>
<proteinExistence type="inferred from homology"/>
<dbReference type="PANTHER" id="PTHR15111:SF0">
    <property type="entry name" value="UNCONVENTIONAL PREFOLDIN RPB5 INTERACTOR 1"/>
    <property type="match status" value="1"/>
</dbReference>
<keyword evidence="6" id="KW-1185">Reference proteome</keyword>
<feature type="compositionally biased region" description="Acidic residues" evidence="4">
    <location>
        <begin position="212"/>
        <end position="221"/>
    </location>
</feature>
<feature type="compositionally biased region" description="Polar residues" evidence="4">
    <location>
        <begin position="225"/>
        <end position="235"/>
    </location>
</feature>
<dbReference type="STRING" id="3871.A0A4P1RD13"/>
<dbReference type="GO" id="GO:0003714">
    <property type="term" value="F:transcription corepressor activity"/>
    <property type="evidence" value="ECO:0007669"/>
    <property type="project" value="TreeGrafter"/>
</dbReference>
<dbReference type="SUPFAM" id="SSF46579">
    <property type="entry name" value="Prefoldin"/>
    <property type="match status" value="1"/>
</dbReference>
<dbReference type="Gene3D" id="1.10.287.370">
    <property type="match status" value="1"/>
</dbReference>
<dbReference type="PANTHER" id="PTHR15111">
    <property type="entry name" value="RNA POLYMERASE II SUBUNIT 5-MEDIATING PROTEIN NNX3"/>
    <property type="match status" value="1"/>
</dbReference>
<dbReference type="KEGG" id="lang:109352158"/>
<dbReference type="GO" id="GO:0019212">
    <property type="term" value="F:phosphatase inhibitor activity"/>
    <property type="evidence" value="ECO:0007669"/>
    <property type="project" value="TreeGrafter"/>
</dbReference>
<evidence type="ECO:0000256" key="1">
    <source>
        <dbReference type="ARBA" id="ARBA00004123"/>
    </source>
</evidence>
<evidence type="ECO:0000256" key="4">
    <source>
        <dbReference type="SAM" id="MobiDB-lite"/>
    </source>
</evidence>
<keyword evidence="2" id="KW-0539">Nucleus</keyword>
<gene>
    <name evidence="5" type="ORF">TanjilG_03037</name>
</gene>
<dbReference type="InterPro" id="IPR052255">
    <property type="entry name" value="RNA_pol_II_subunit5-mediator"/>
</dbReference>
<accession>A0A4P1RD13</accession>
<dbReference type="GO" id="GO:0005634">
    <property type="term" value="C:nucleus"/>
    <property type="evidence" value="ECO:0007669"/>
    <property type="project" value="UniProtKB-SubCell"/>
</dbReference>
<evidence type="ECO:0000256" key="3">
    <source>
        <dbReference type="ARBA" id="ARBA00038295"/>
    </source>
</evidence>
<feature type="region of interest" description="Disordered" evidence="4">
    <location>
        <begin position="311"/>
        <end position="375"/>
    </location>
</feature>
<organism evidence="5 6">
    <name type="scientific">Lupinus angustifolius</name>
    <name type="common">Narrow-leaved blue lupine</name>
    <dbReference type="NCBI Taxonomy" id="3871"/>
    <lineage>
        <taxon>Eukaryota</taxon>
        <taxon>Viridiplantae</taxon>
        <taxon>Streptophyta</taxon>
        <taxon>Embryophyta</taxon>
        <taxon>Tracheophyta</taxon>
        <taxon>Spermatophyta</taxon>
        <taxon>Magnoliopsida</taxon>
        <taxon>eudicotyledons</taxon>
        <taxon>Gunneridae</taxon>
        <taxon>Pentapetalae</taxon>
        <taxon>rosids</taxon>
        <taxon>fabids</taxon>
        <taxon>Fabales</taxon>
        <taxon>Fabaceae</taxon>
        <taxon>Papilionoideae</taxon>
        <taxon>50 kb inversion clade</taxon>
        <taxon>genistoids sensu lato</taxon>
        <taxon>core genistoids</taxon>
        <taxon>Genisteae</taxon>
        <taxon>Lupinus</taxon>
    </lineage>
</organism>
<dbReference type="EMBL" id="CM007367">
    <property type="protein sequence ID" value="OIW08361.1"/>
    <property type="molecule type" value="Genomic_DNA"/>
</dbReference>
<protein>
    <recommendedName>
        <fullName evidence="7">RNA polymerase II subunit 5-mediating protein homolog</fullName>
    </recommendedName>
</protein>
<dbReference type="GO" id="GO:0006457">
    <property type="term" value="P:protein folding"/>
    <property type="evidence" value="ECO:0007669"/>
    <property type="project" value="UniProtKB-ARBA"/>
</dbReference>
<dbReference type="Proteomes" id="UP000188354">
    <property type="component" value="Chromosome LG07"/>
</dbReference>
<evidence type="ECO:0008006" key="7">
    <source>
        <dbReference type="Google" id="ProtNLM"/>
    </source>
</evidence>
<name>A0A4P1RD13_LUPAN</name>
<dbReference type="GO" id="GO:0000122">
    <property type="term" value="P:negative regulation of transcription by RNA polymerase II"/>
    <property type="evidence" value="ECO:0007669"/>
    <property type="project" value="TreeGrafter"/>
</dbReference>
<evidence type="ECO:0000256" key="2">
    <source>
        <dbReference type="ARBA" id="ARBA00023242"/>
    </source>
</evidence>
<evidence type="ECO:0000313" key="5">
    <source>
        <dbReference type="EMBL" id="OIW08361.1"/>
    </source>
</evidence>
<dbReference type="GO" id="GO:0003682">
    <property type="term" value="F:chromatin binding"/>
    <property type="evidence" value="ECO:0007669"/>
    <property type="project" value="TreeGrafter"/>
</dbReference>
<dbReference type="OrthoDB" id="21413at2759"/>
<feature type="compositionally biased region" description="Polar residues" evidence="4">
    <location>
        <begin position="311"/>
        <end position="327"/>
    </location>
</feature>
<dbReference type="Pfam" id="PF02996">
    <property type="entry name" value="Prefoldin"/>
    <property type="match status" value="1"/>
</dbReference>
<evidence type="ECO:0000313" key="6">
    <source>
        <dbReference type="Proteomes" id="UP000188354"/>
    </source>
</evidence>
<dbReference type="NCBIfam" id="TIGR00293">
    <property type="entry name" value="prefoldin subunit alpha"/>
    <property type="match status" value="1"/>
</dbReference>